<proteinExistence type="predicted"/>
<evidence type="ECO:0000259" key="2">
    <source>
        <dbReference type="PROSITE" id="PS50948"/>
    </source>
</evidence>
<evidence type="ECO:0000313" key="3">
    <source>
        <dbReference type="EMBL" id="CAF1125707.1"/>
    </source>
</evidence>
<dbReference type="Gene3D" id="3.50.4.10">
    <property type="entry name" value="Hepatocyte Growth Factor"/>
    <property type="match status" value="1"/>
</dbReference>
<feature type="signal peptide" evidence="1">
    <location>
        <begin position="1"/>
        <end position="19"/>
    </location>
</feature>
<dbReference type="SUPFAM" id="SSF57414">
    <property type="entry name" value="Hairpin loop containing domain-like"/>
    <property type="match status" value="1"/>
</dbReference>
<name>A0A814QXN0_9BILA</name>
<dbReference type="EMBL" id="CAJNOE010000293">
    <property type="protein sequence ID" value="CAF1125707.1"/>
    <property type="molecule type" value="Genomic_DNA"/>
</dbReference>
<dbReference type="AlphaFoldDB" id="A0A814QXN0"/>
<feature type="domain" description="Apple" evidence="2">
    <location>
        <begin position="32"/>
        <end position="113"/>
    </location>
</feature>
<comment type="caution">
    <text evidence="3">The sequence shown here is derived from an EMBL/GenBank/DDBJ whole genome shotgun (WGS) entry which is preliminary data.</text>
</comment>
<protein>
    <recommendedName>
        <fullName evidence="2">Apple domain-containing protein</fullName>
    </recommendedName>
</protein>
<dbReference type="Proteomes" id="UP000663860">
    <property type="component" value="Unassembled WGS sequence"/>
</dbReference>
<dbReference type="PROSITE" id="PS50948">
    <property type="entry name" value="PAN"/>
    <property type="match status" value="1"/>
</dbReference>
<gene>
    <name evidence="3" type="ORF">IZO911_LOCUS24399</name>
</gene>
<sequence>MTKVFLLMIYFVIYPLTFQQKYDLFQSSIYLTQFGTRFQPHDPIELLYTSSSVSSLFRCSMLCNQNRQCRTFDYDRSSLICRLFESEYSTGTILTNSSSLTSRIGAILYNTTAISQFYSVYNQTCDQCSTGSNRYLQCINNTCQCPLYTYWNGQKCLNQVNNSIDHEREQKYNKRKILFHLKEQNVEKLSDWERQSTPLIVSNQFRGQVKIFRNYFQSEITELNDKDLEQEMKILNKLIDYEN</sequence>
<accession>A0A814QXN0</accession>
<keyword evidence="1" id="KW-0732">Signal</keyword>
<dbReference type="InterPro" id="IPR003609">
    <property type="entry name" value="Pan_app"/>
</dbReference>
<evidence type="ECO:0000256" key="1">
    <source>
        <dbReference type="SAM" id="SignalP"/>
    </source>
</evidence>
<organism evidence="3 4">
    <name type="scientific">Adineta steineri</name>
    <dbReference type="NCBI Taxonomy" id="433720"/>
    <lineage>
        <taxon>Eukaryota</taxon>
        <taxon>Metazoa</taxon>
        <taxon>Spiralia</taxon>
        <taxon>Gnathifera</taxon>
        <taxon>Rotifera</taxon>
        <taxon>Eurotatoria</taxon>
        <taxon>Bdelloidea</taxon>
        <taxon>Adinetida</taxon>
        <taxon>Adinetidae</taxon>
        <taxon>Adineta</taxon>
    </lineage>
</organism>
<reference evidence="3" key="1">
    <citation type="submission" date="2021-02" db="EMBL/GenBank/DDBJ databases">
        <authorList>
            <person name="Nowell W R."/>
        </authorList>
    </citation>
    <scope>NUCLEOTIDE SEQUENCE</scope>
</reference>
<dbReference type="Pfam" id="PF00024">
    <property type="entry name" value="PAN_1"/>
    <property type="match status" value="1"/>
</dbReference>
<evidence type="ECO:0000313" key="4">
    <source>
        <dbReference type="Proteomes" id="UP000663860"/>
    </source>
</evidence>
<feature type="chain" id="PRO_5032919077" description="Apple domain-containing protein" evidence="1">
    <location>
        <begin position="20"/>
        <end position="243"/>
    </location>
</feature>